<sequence>MQKQDTISRILCPPLREAVGRMINHTVYPLEEIRLRVNRPAMAYAGRKKMFLTSQGRLSDSEDEGIQVTSAMLEKTLELMSNYSLYAYEQELKNGYITLEGGHRVGLCGKVVADGDRIKTIRFISSLNIRIAHEIIGCADEIMPWIRGAQGIYHTLLISPPRCGKTTLLRDLIRQISDGEKMQVGVVDERSEIAGCYRGIPQNTVGLRTDILDGCPKQEGMLMLLRSMGPQVIAVDEIGRIEEIQAITTIVNSGVKLLCTIHGNSLDDFLNKPGMDELAANRVFQRIIVLSGRKGPGTLEQIYDGEKGDYAVLL</sequence>
<dbReference type="NCBIfam" id="TIGR02858">
    <property type="entry name" value="spore_III_AA"/>
    <property type="match status" value="1"/>
</dbReference>
<dbReference type="Gene3D" id="3.40.50.300">
    <property type="entry name" value="P-loop containing nucleotide triphosphate hydrolases"/>
    <property type="match status" value="1"/>
</dbReference>
<evidence type="ECO:0000259" key="3">
    <source>
        <dbReference type="SMART" id="SM00382"/>
    </source>
</evidence>
<organism evidence="4 5">
    <name type="scientific">Bianquea renquensis</name>
    <dbReference type="NCBI Taxonomy" id="2763661"/>
    <lineage>
        <taxon>Bacteria</taxon>
        <taxon>Bacillati</taxon>
        <taxon>Bacillota</taxon>
        <taxon>Clostridia</taxon>
        <taxon>Eubacteriales</taxon>
        <taxon>Bianqueaceae</taxon>
        <taxon>Bianquea</taxon>
    </lineage>
</organism>
<proteinExistence type="predicted"/>
<dbReference type="SUPFAM" id="SSF52540">
    <property type="entry name" value="P-loop containing nucleoside triphosphate hydrolases"/>
    <property type="match status" value="1"/>
</dbReference>
<accession>A0A926I1A3</accession>
<keyword evidence="5" id="KW-1185">Reference proteome</keyword>
<dbReference type="PANTHER" id="PTHR20953">
    <property type="entry name" value="KINASE-RELATED"/>
    <property type="match status" value="1"/>
</dbReference>
<dbReference type="PANTHER" id="PTHR20953:SF3">
    <property type="entry name" value="P-LOOP CONTAINING NUCLEOSIDE TRIPHOSPHATE HYDROLASES SUPERFAMILY PROTEIN"/>
    <property type="match status" value="1"/>
</dbReference>
<name>A0A926I1A3_9FIRM</name>
<gene>
    <name evidence="4" type="primary">spoIIIAA</name>
    <name evidence="4" type="ORF">H8730_10745</name>
</gene>
<keyword evidence="2" id="KW-0067">ATP-binding</keyword>
<dbReference type="GO" id="GO:0005524">
    <property type="term" value="F:ATP binding"/>
    <property type="evidence" value="ECO:0007669"/>
    <property type="project" value="UniProtKB-KW"/>
</dbReference>
<dbReference type="AlphaFoldDB" id="A0A926I1A3"/>
<evidence type="ECO:0000313" key="5">
    <source>
        <dbReference type="Proteomes" id="UP000657006"/>
    </source>
</evidence>
<dbReference type="RefSeq" id="WP_177717832.1">
    <property type="nucleotide sequence ID" value="NZ_JACRSQ010000015.1"/>
</dbReference>
<feature type="domain" description="AAA+ ATPase" evidence="3">
    <location>
        <begin position="151"/>
        <end position="293"/>
    </location>
</feature>
<keyword evidence="1" id="KW-0547">Nucleotide-binding</keyword>
<protein>
    <submittedName>
        <fullName evidence="4">Stage III sporulation protein AA</fullName>
    </submittedName>
</protein>
<dbReference type="InterPro" id="IPR003593">
    <property type="entry name" value="AAA+_ATPase"/>
</dbReference>
<reference evidence="4" key="1">
    <citation type="submission" date="2020-08" db="EMBL/GenBank/DDBJ databases">
        <title>Genome public.</title>
        <authorList>
            <person name="Liu C."/>
            <person name="Sun Q."/>
        </authorList>
    </citation>
    <scope>NUCLEOTIDE SEQUENCE</scope>
    <source>
        <strain evidence="4">NSJ-32</strain>
    </source>
</reference>
<comment type="caution">
    <text evidence="4">The sequence shown here is derived from an EMBL/GenBank/DDBJ whole genome shotgun (WGS) entry which is preliminary data.</text>
</comment>
<dbReference type="SMART" id="SM00382">
    <property type="entry name" value="AAA"/>
    <property type="match status" value="1"/>
</dbReference>
<evidence type="ECO:0000256" key="1">
    <source>
        <dbReference type="ARBA" id="ARBA00022741"/>
    </source>
</evidence>
<dbReference type="Proteomes" id="UP000657006">
    <property type="component" value="Unassembled WGS sequence"/>
</dbReference>
<dbReference type="InterPro" id="IPR027417">
    <property type="entry name" value="P-loop_NTPase"/>
</dbReference>
<evidence type="ECO:0000313" key="4">
    <source>
        <dbReference type="EMBL" id="MBC8544024.1"/>
    </source>
</evidence>
<dbReference type="InterPro" id="IPR045735">
    <property type="entry name" value="Spore_III_AA_AAA+_ATPase"/>
</dbReference>
<evidence type="ECO:0000256" key="2">
    <source>
        <dbReference type="ARBA" id="ARBA00022840"/>
    </source>
</evidence>
<dbReference type="Pfam" id="PF19568">
    <property type="entry name" value="Spore_III_AA"/>
    <property type="match status" value="1"/>
</dbReference>
<dbReference type="EMBL" id="JACRSQ010000015">
    <property type="protein sequence ID" value="MBC8544024.1"/>
    <property type="molecule type" value="Genomic_DNA"/>
</dbReference>
<dbReference type="InterPro" id="IPR014217">
    <property type="entry name" value="Spore_III_AA"/>
</dbReference>